<organism evidence="3">
    <name type="scientific">Coccidioides posadasii (strain RMSCC 757 / Silveira)</name>
    <name type="common">Valley fever fungus</name>
    <dbReference type="NCBI Taxonomy" id="443226"/>
    <lineage>
        <taxon>Eukaryota</taxon>
        <taxon>Fungi</taxon>
        <taxon>Dikarya</taxon>
        <taxon>Ascomycota</taxon>
        <taxon>Pezizomycotina</taxon>
        <taxon>Eurotiomycetes</taxon>
        <taxon>Eurotiomycetidae</taxon>
        <taxon>Onygenales</taxon>
        <taxon>Onygenaceae</taxon>
        <taxon>Coccidioides</taxon>
    </lineage>
</organism>
<proteinExistence type="predicted"/>
<dbReference type="Proteomes" id="UP000002497">
    <property type="component" value="Unassembled WGS sequence"/>
</dbReference>
<feature type="compositionally biased region" description="Low complexity" evidence="1">
    <location>
        <begin position="52"/>
        <end position="61"/>
    </location>
</feature>
<accession>E9D756</accession>
<keyword evidence="3" id="KW-1185">Reference proteome</keyword>
<dbReference type="AlphaFoldDB" id="E9D756"/>
<dbReference type="EMBL" id="GL636493">
    <property type="protein sequence ID" value="EFW17715.1"/>
    <property type="molecule type" value="Genomic_DNA"/>
</dbReference>
<name>E9D756_COCPS</name>
<gene>
    <name evidence="2" type="ORF">CPSG_05352</name>
</gene>
<feature type="compositionally biased region" description="Basic residues" evidence="1">
    <location>
        <begin position="104"/>
        <end position="126"/>
    </location>
</feature>
<dbReference type="STRING" id="443226.E9D756"/>
<sequence length="139" mass="16063">MAHCKYITVNINNIKLVLGICVKIRLNYFSLINVLDHLTPATIICHLHAVPTSPTTTATTPSPSPPPTIIFLPPPSTIRVSTHQITDIRAPVEFTKPVLEEQKKKKKKKKRRKRRRRSKRRRKREKKNNNNNKDDNNNN</sequence>
<evidence type="ECO:0000256" key="1">
    <source>
        <dbReference type="SAM" id="MobiDB-lite"/>
    </source>
</evidence>
<dbReference type="HOGENOM" id="CLU_114603_0_0_1"/>
<feature type="region of interest" description="Disordered" evidence="1">
    <location>
        <begin position="91"/>
        <end position="139"/>
    </location>
</feature>
<feature type="region of interest" description="Disordered" evidence="1">
    <location>
        <begin position="52"/>
        <end position="75"/>
    </location>
</feature>
<protein>
    <submittedName>
        <fullName evidence="2">Uncharacterized protein</fullName>
    </submittedName>
</protein>
<reference evidence="3" key="1">
    <citation type="journal article" date="2010" name="Genome Res.">
        <title>Population genomic sequencing of Coccidioides fungi reveals recent hybridization and transposon control.</title>
        <authorList>
            <person name="Neafsey D.E."/>
            <person name="Barker B.M."/>
            <person name="Sharpton T.J."/>
            <person name="Stajich J.E."/>
            <person name="Park D.J."/>
            <person name="Whiston E."/>
            <person name="Hung C.-Y."/>
            <person name="McMahan C."/>
            <person name="White J."/>
            <person name="Sykes S."/>
            <person name="Heiman D."/>
            <person name="Young S."/>
            <person name="Zeng Q."/>
            <person name="Abouelleil A."/>
            <person name="Aftuck L."/>
            <person name="Bessette D."/>
            <person name="Brown A."/>
            <person name="FitzGerald M."/>
            <person name="Lui A."/>
            <person name="Macdonald J.P."/>
            <person name="Priest M."/>
            <person name="Orbach M.J."/>
            <person name="Galgiani J.N."/>
            <person name="Kirkland T.N."/>
            <person name="Cole G.T."/>
            <person name="Birren B.W."/>
            <person name="Henn M.R."/>
            <person name="Taylor J.W."/>
            <person name="Rounsley S.D."/>
        </authorList>
    </citation>
    <scope>NUCLEOTIDE SEQUENCE [LARGE SCALE GENOMIC DNA]</scope>
    <source>
        <strain evidence="3">RMSCC 757 / Silveira</strain>
    </source>
</reference>
<reference evidence="3" key="2">
    <citation type="submission" date="2010-03" db="EMBL/GenBank/DDBJ databases">
        <title>The genome sequence of Coccidioides posadasii strain Silveira.</title>
        <authorList>
            <consortium name="The Broad Institute Genome Sequencing Center for Infectious Disease"/>
            <person name="Neafsey D."/>
            <person name="Orbach M."/>
            <person name="Henn M.R."/>
            <person name="Cole G.T."/>
            <person name="Galgiani J."/>
            <person name="Gardner M.J."/>
            <person name="Kirkland T.N."/>
            <person name="Taylor J.W."/>
            <person name="Young S.K."/>
            <person name="Zeng Q."/>
            <person name="Koehrsen M."/>
            <person name="Alvarado L."/>
            <person name="Berlin A."/>
            <person name="Borenstein D."/>
            <person name="Chapman S.B."/>
            <person name="Chen Z."/>
            <person name="Engels R."/>
            <person name="Freedman E."/>
            <person name="Gellesch M."/>
            <person name="Goldberg J."/>
            <person name="Griggs A."/>
            <person name="Gujja S."/>
            <person name="Heilman E."/>
            <person name="Heiman D."/>
            <person name="Howarth C."/>
            <person name="Jen D."/>
            <person name="Larson L."/>
            <person name="Mehta T."/>
            <person name="Neiman D."/>
            <person name="Park D."/>
            <person name="Pearson M."/>
            <person name="Richards J."/>
            <person name="Roberts A."/>
            <person name="Saif S."/>
            <person name="Shea T."/>
            <person name="Shenoy N."/>
            <person name="Sisk P."/>
            <person name="Stolte C."/>
            <person name="Sykes S."/>
            <person name="Walk T."/>
            <person name="White J."/>
            <person name="Yandava C."/>
            <person name="Haas B."/>
            <person name="Nusbaum C."/>
            <person name="Birren B."/>
        </authorList>
    </citation>
    <scope>NUCLEOTIDE SEQUENCE [LARGE SCALE GENOMIC DNA]</scope>
    <source>
        <strain evidence="3">RMSCC 757 / Silveira</strain>
    </source>
</reference>
<evidence type="ECO:0000313" key="3">
    <source>
        <dbReference type="Proteomes" id="UP000002497"/>
    </source>
</evidence>
<dbReference type="OMA" id="PATIICH"/>
<dbReference type="VEuPathDB" id="FungiDB:CPSG_05352"/>
<evidence type="ECO:0000313" key="2">
    <source>
        <dbReference type="EMBL" id="EFW17715.1"/>
    </source>
</evidence>
<feature type="compositionally biased region" description="Pro residues" evidence="1">
    <location>
        <begin position="62"/>
        <end position="75"/>
    </location>
</feature>